<dbReference type="Gramene" id="TraesCS7D02G182000.1">
    <property type="protein sequence ID" value="TraesCS7D02G182000.1"/>
    <property type="gene ID" value="TraesCS7D02G182000"/>
</dbReference>
<evidence type="ECO:0000313" key="2">
    <source>
        <dbReference type="EnsemblPlants" id="TraesCS7D02G182000.1"/>
    </source>
</evidence>
<organism evidence="2">
    <name type="scientific">Triticum aestivum</name>
    <name type="common">Wheat</name>
    <dbReference type="NCBI Taxonomy" id="4565"/>
    <lineage>
        <taxon>Eukaryota</taxon>
        <taxon>Viridiplantae</taxon>
        <taxon>Streptophyta</taxon>
        <taxon>Embryophyta</taxon>
        <taxon>Tracheophyta</taxon>
        <taxon>Spermatophyta</taxon>
        <taxon>Magnoliopsida</taxon>
        <taxon>Liliopsida</taxon>
        <taxon>Poales</taxon>
        <taxon>Poaceae</taxon>
        <taxon>BOP clade</taxon>
        <taxon>Pooideae</taxon>
        <taxon>Triticodae</taxon>
        <taxon>Triticeae</taxon>
        <taxon>Triticinae</taxon>
        <taxon>Triticum</taxon>
    </lineage>
</organism>
<feature type="compositionally biased region" description="Basic and acidic residues" evidence="1">
    <location>
        <begin position="404"/>
        <end position="431"/>
    </location>
</feature>
<feature type="region of interest" description="Disordered" evidence="1">
    <location>
        <begin position="267"/>
        <end position="431"/>
    </location>
</feature>
<dbReference type="Gramene" id="TraesPARA_EIv1.0_2546160.1">
    <property type="protein sequence ID" value="TraesPARA_EIv1.0_2546160.1.CDS"/>
    <property type="gene ID" value="TraesPARA_EIv1.0_2546160"/>
</dbReference>
<proteinExistence type="predicted"/>
<feature type="compositionally biased region" description="Basic and acidic residues" evidence="1">
    <location>
        <begin position="323"/>
        <end position="340"/>
    </location>
</feature>
<reference evidence="2" key="2">
    <citation type="submission" date="2018-10" db="UniProtKB">
        <authorList>
            <consortium name="EnsemblPlants"/>
        </authorList>
    </citation>
    <scope>IDENTIFICATION</scope>
</reference>
<feature type="compositionally biased region" description="Pro residues" evidence="1">
    <location>
        <begin position="286"/>
        <end position="298"/>
    </location>
</feature>
<accession>A0A3B6TGD7</accession>
<evidence type="ECO:0008006" key="4">
    <source>
        <dbReference type="Google" id="ProtNLM"/>
    </source>
</evidence>
<evidence type="ECO:0000313" key="3">
    <source>
        <dbReference type="Proteomes" id="UP000019116"/>
    </source>
</evidence>
<reference evidence="2" key="1">
    <citation type="submission" date="2018-08" db="EMBL/GenBank/DDBJ databases">
        <authorList>
            <person name="Rossello M."/>
        </authorList>
    </citation>
    <scope>NUCLEOTIDE SEQUENCE [LARGE SCALE GENOMIC DNA]</scope>
    <source>
        <strain evidence="2">cv. Chinese Spring</strain>
    </source>
</reference>
<feature type="compositionally biased region" description="Basic and acidic residues" evidence="1">
    <location>
        <begin position="274"/>
        <end position="284"/>
    </location>
</feature>
<dbReference type="EnsemblPlants" id="TraesCS7D02G182000.1">
    <property type="protein sequence ID" value="TraesCS7D02G182000.1"/>
    <property type="gene ID" value="TraesCS7D02G182000"/>
</dbReference>
<dbReference type="OMA" id="DICEFCA"/>
<sequence>MEDVDGVATQERVKKINASEWSWRKRLYKQCNIAPDVMDQEDRDICEFCAVISAAIMELKRATANVTPGAECCYKLDMESLIRTYLELNGMDPLAEKEVVEAMEKHILTNGTDIYGRHDGVCWCFKNVGVKATLNGNKLPFKLGIDDYKFSFELSAKEVWKRVESGRAVLATVFAGEEFDELQADEIYAWFPKYDCEKKDWVKKPQPHRVVLIGNGDAGSDLLYQYHPFCNSHGTDFADGGDGSVFHRVLRGFGQIDIKAHPNRLMVPLSQISERPRLRQRRPDVAPTPPPPPPPPPSNLTRWRADGPGLTPPCQPWQSMRGDGPHRASPSDRVNIDKETPPSQLCQPMGRDDPRWASPSDRVNTNKVTPSREPWRPTRVDDSRWASPSDRVNIDKVAPSREPWLPKRRDDPHRASPPRDRPNIDKARWKD</sequence>
<feature type="compositionally biased region" description="Basic and acidic residues" evidence="1">
    <location>
        <begin position="373"/>
        <end position="384"/>
    </location>
</feature>
<dbReference type="Gramene" id="TraesCS7D03G0409300.1">
    <property type="protein sequence ID" value="TraesCS7D03G0409300.1.CDS"/>
    <property type="gene ID" value="TraesCS7D03G0409300"/>
</dbReference>
<dbReference type="OrthoDB" id="10269752at2759"/>
<dbReference type="Proteomes" id="UP000019116">
    <property type="component" value="Chromosome 7D"/>
</dbReference>
<protein>
    <recommendedName>
        <fullName evidence="4">Peptidase C1A papain C-terminal domain-containing protein</fullName>
    </recommendedName>
</protein>
<keyword evidence="3" id="KW-1185">Reference proteome</keyword>
<name>A0A3B6TGD7_WHEAT</name>
<evidence type="ECO:0000256" key="1">
    <source>
        <dbReference type="SAM" id="MobiDB-lite"/>
    </source>
</evidence>
<dbReference type="Gramene" id="TraesRN7D0100423700.1">
    <property type="protein sequence ID" value="TraesRN7D0100423700.1"/>
    <property type="gene ID" value="TraesRN7D0100423700"/>
</dbReference>
<dbReference type="Gene3D" id="3.90.70.10">
    <property type="entry name" value="Cysteine proteinases"/>
    <property type="match status" value="1"/>
</dbReference>
<dbReference type="AlphaFoldDB" id="A0A3B6TGD7"/>